<dbReference type="WBParaSite" id="scf7180000423487.g11095">
    <property type="protein sequence ID" value="scf7180000423487.g11095"/>
    <property type="gene ID" value="scf7180000423487.g11095"/>
</dbReference>
<keyword evidence="1" id="KW-0732">Signal</keyword>
<dbReference type="Proteomes" id="UP000887560">
    <property type="component" value="Unplaced"/>
</dbReference>
<dbReference type="SUPFAM" id="SSF55781">
    <property type="entry name" value="GAF domain-like"/>
    <property type="match status" value="1"/>
</dbReference>
<evidence type="ECO:0000313" key="2">
    <source>
        <dbReference type="Proteomes" id="UP000887560"/>
    </source>
</evidence>
<accession>A0A915P9U0</accession>
<sequence>MMSVATMTALYFLHFLVSPHPFLSVRSAINPLLEMLNNILNTKIGNDLPPLQACFSLVGLRSNSGFSAGLVLAHNSEQDRLDELKLLDPHLGMLGTLMTLMHNIEEQRRLAQQSQVFLSMTQNVCSLFLLDKEHSELVAEVFEKNGTSEEYLTEIRMPLNQGIVGHV</sequence>
<feature type="chain" id="PRO_5036742770" evidence="1">
    <location>
        <begin position="25"/>
        <end position="167"/>
    </location>
</feature>
<feature type="signal peptide" evidence="1">
    <location>
        <begin position="1"/>
        <end position="24"/>
    </location>
</feature>
<protein>
    <submittedName>
        <fullName evidence="3">Uncharacterized protein</fullName>
    </submittedName>
</protein>
<evidence type="ECO:0000256" key="1">
    <source>
        <dbReference type="SAM" id="SignalP"/>
    </source>
</evidence>
<organism evidence="2 3">
    <name type="scientific">Meloidogyne floridensis</name>
    <dbReference type="NCBI Taxonomy" id="298350"/>
    <lineage>
        <taxon>Eukaryota</taxon>
        <taxon>Metazoa</taxon>
        <taxon>Ecdysozoa</taxon>
        <taxon>Nematoda</taxon>
        <taxon>Chromadorea</taxon>
        <taxon>Rhabditida</taxon>
        <taxon>Tylenchina</taxon>
        <taxon>Tylenchomorpha</taxon>
        <taxon>Tylenchoidea</taxon>
        <taxon>Meloidogynidae</taxon>
        <taxon>Meloidogyninae</taxon>
        <taxon>Meloidogyne</taxon>
    </lineage>
</organism>
<proteinExistence type="predicted"/>
<dbReference type="InterPro" id="IPR029016">
    <property type="entry name" value="GAF-like_dom_sf"/>
</dbReference>
<evidence type="ECO:0000313" key="3">
    <source>
        <dbReference type="WBParaSite" id="scf7180000423487.g11095"/>
    </source>
</evidence>
<reference evidence="3" key="1">
    <citation type="submission" date="2022-11" db="UniProtKB">
        <authorList>
            <consortium name="WormBaseParasite"/>
        </authorList>
    </citation>
    <scope>IDENTIFICATION</scope>
</reference>
<keyword evidence="2" id="KW-1185">Reference proteome</keyword>
<name>A0A915P9U0_9BILA</name>
<dbReference type="AlphaFoldDB" id="A0A915P9U0"/>
<dbReference type="Gene3D" id="3.30.450.40">
    <property type="match status" value="1"/>
</dbReference>